<protein>
    <submittedName>
        <fullName evidence="2">Uncharacterized protein</fullName>
    </submittedName>
</protein>
<keyword evidence="1" id="KW-1133">Transmembrane helix</keyword>
<gene>
    <name evidence="2" type="ORF">SPARVUS_LOCUS1739302</name>
</gene>
<sequence>MTLGRKGLTSGAIKGLTVFYCVSTLLCIALLCRAIQSSMLEPTGEICIVYIQTFPLSLFLGDRRPGPGDRQL</sequence>
<evidence type="ECO:0000313" key="2">
    <source>
        <dbReference type="EMBL" id="CAI9540429.1"/>
    </source>
</evidence>
<accession>A0ABN9AWM0</accession>
<feature type="transmembrane region" description="Helical" evidence="1">
    <location>
        <begin position="12"/>
        <end position="32"/>
    </location>
</feature>
<comment type="caution">
    <text evidence="2">The sequence shown here is derived from an EMBL/GenBank/DDBJ whole genome shotgun (WGS) entry which is preliminary data.</text>
</comment>
<reference evidence="2" key="1">
    <citation type="submission" date="2023-05" db="EMBL/GenBank/DDBJ databases">
        <authorList>
            <person name="Stuckert A."/>
        </authorList>
    </citation>
    <scope>NUCLEOTIDE SEQUENCE</scope>
</reference>
<name>A0ABN9AWM0_9NEOB</name>
<evidence type="ECO:0000313" key="3">
    <source>
        <dbReference type="Proteomes" id="UP001162483"/>
    </source>
</evidence>
<proteinExistence type="predicted"/>
<keyword evidence="3" id="KW-1185">Reference proteome</keyword>
<organism evidence="2 3">
    <name type="scientific">Staurois parvus</name>
    <dbReference type="NCBI Taxonomy" id="386267"/>
    <lineage>
        <taxon>Eukaryota</taxon>
        <taxon>Metazoa</taxon>
        <taxon>Chordata</taxon>
        <taxon>Craniata</taxon>
        <taxon>Vertebrata</taxon>
        <taxon>Euteleostomi</taxon>
        <taxon>Amphibia</taxon>
        <taxon>Batrachia</taxon>
        <taxon>Anura</taxon>
        <taxon>Neobatrachia</taxon>
        <taxon>Ranoidea</taxon>
        <taxon>Ranidae</taxon>
        <taxon>Staurois</taxon>
    </lineage>
</organism>
<evidence type="ECO:0000256" key="1">
    <source>
        <dbReference type="SAM" id="Phobius"/>
    </source>
</evidence>
<dbReference type="Proteomes" id="UP001162483">
    <property type="component" value="Unassembled WGS sequence"/>
</dbReference>
<keyword evidence="1" id="KW-0472">Membrane</keyword>
<keyword evidence="1" id="KW-0812">Transmembrane</keyword>
<dbReference type="EMBL" id="CATNWA010001496">
    <property type="protein sequence ID" value="CAI9540429.1"/>
    <property type="molecule type" value="Genomic_DNA"/>
</dbReference>